<dbReference type="AlphaFoldDB" id="A0A822ZVW4"/>
<evidence type="ECO:0000313" key="1">
    <source>
        <dbReference type="EMBL" id="DAD47036.1"/>
    </source>
</evidence>
<evidence type="ECO:0000313" key="2">
    <source>
        <dbReference type="Proteomes" id="UP000607653"/>
    </source>
</evidence>
<proteinExistence type="predicted"/>
<keyword evidence="2" id="KW-1185">Reference proteome</keyword>
<sequence length="25" mass="2852">MDSLTRASLELFLLLPLSLLLHRAE</sequence>
<accession>A0A822ZVW4</accession>
<dbReference type="EMBL" id="DUZY01000008">
    <property type="protein sequence ID" value="DAD47036.1"/>
    <property type="molecule type" value="Genomic_DNA"/>
</dbReference>
<protein>
    <submittedName>
        <fullName evidence="1">Uncharacterized protein</fullName>
    </submittedName>
</protein>
<dbReference type="Proteomes" id="UP000607653">
    <property type="component" value="Unassembled WGS sequence"/>
</dbReference>
<reference evidence="1 2" key="1">
    <citation type="journal article" date="2020" name="Mol. Biol. Evol.">
        <title>Distinct Expression and Methylation Patterns for Genes with Different Fates following a Single Whole-Genome Duplication in Flowering Plants.</title>
        <authorList>
            <person name="Shi T."/>
            <person name="Rahmani R.S."/>
            <person name="Gugger P.F."/>
            <person name="Wang M."/>
            <person name="Li H."/>
            <person name="Zhang Y."/>
            <person name="Li Z."/>
            <person name="Wang Q."/>
            <person name="Van de Peer Y."/>
            <person name="Marchal K."/>
            <person name="Chen J."/>
        </authorList>
    </citation>
    <scope>NUCLEOTIDE SEQUENCE [LARGE SCALE GENOMIC DNA]</scope>
    <source>
        <tissue evidence="1">Leaf</tissue>
    </source>
</reference>
<gene>
    <name evidence="1" type="ORF">HUJ06_016973</name>
</gene>
<organism evidence="1 2">
    <name type="scientific">Nelumbo nucifera</name>
    <name type="common">Sacred lotus</name>
    <dbReference type="NCBI Taxonomy" id="4432"/>
    <lineage>
        <taxon>Eukaryota</taxon>
        <taxon>Viridiplantae</taxon>
        <taxon>Streptophyta</taxon>
        <taxon>Embryophyta</taxon>
        <taxon>Tracheophyta</taxon>
        <taxon>Spermatophyta</taxon>
        <taxon>Magnoliopsida</taxon>
        <taxon>Proteales</taxon>
        <taxon>Nelumbonaceae</taxon>
        <taxon>Nelumbo</taxon>
    </lineage>
</organism>
<comment type="caution">
    <text evidence="1">The sequence shown here is derived from an EMBL/GenBank/DDBJ whole genome shotgun (WGS) entry which is preliminary data.</text>
</comment>
<name>A0A822ZVW4_NELNU</name>